<dbReference type="Proteomes" id="UP000298030">
    <property type="component" value="Unassembled WGS sequence"/>
</dbReference>
<dbReference type="PANTHER" id="PTHR40465">
    <property type="entry name" value="CHROMOSOME 1, WHOLE GENOME SHOTGUN SEQUENCE"/>
    <property type="match status" value="1"/>
</dbReference>
<protein>
    <recommendedName>
        <fullName evidence="3">DUF6534 domain-containing protein</fullName>
    </recommendedName>
</protein>
<feature type="transmembrane region" description="Helical" evidence="2">
    <location>
        <begin position="242"/>
        <end position="261"/>
    </location>
</feature>
<gene>
    <name evidence="4" type="ORF">FA13DRAFT_946730</name>
</gene>
<comment type="caution">
    <text evidence="4">The sequence shown here is derived from an EMBL/GenBank/DDBJ whole genome shotgun (WGS) entry which is preliminary data.</text>
</comment>
<dbReference type="AlphaFoldDB" id="A0A4Y7T036"/>
<evidence type="ECO:0000256" key="2">
    <source>
        <dbReference type="SAM" id="Phobius"/>
    </source>
</evidence>
<proteinExistence type="predicted"/>
<feature type="region of interest" description="Disordered" evidence="1">
    <location>
        <begin position="272"/>
        <end position="297"/>
    </location>
</feature>
<feature type="transmembrane region" description="Helical" evidence="2">
    <location>
        <begin position="129"/>
        <end position="151"/>
    </location>
</feature>
<evidence type="ECO:0000313" key="5">
    <source>
        <dbReference type="Proteomes" id="UP000298030"/>
    </source>
</evidence>
<keyword evidence="2" id="KW-0472">Membrane</keyword>
<reference evidence="4 5" key="1">
    <citation type="journal article" date="2019" name="Nat. Ecol. Evol.">
        <title>Megaphylogeny resolves global patterns of mushroom evolution.</title>
        <authorList>
            <person name="Varga T."/>
            <person name="Krizsan K."/>
            <person name="Foldi C."/>
            <person name="Dima B."/>
            <person name="Sanchez-Garcia M."/>
            <person name="Sanchez-Ramirez S."/>
            <person name="Szollosi G.J."/>
            <person name="Szarkandi J.G."/>
            <person name="Papp V."/>
            <person name="Albert L."/>
            <person name="Andreopoulos W."/>
            <person name="Angelini C."/>
            <person name="Antonin V."/>
            <person name="Barry K.W."/>
            <person name="Bougher N.L."/>
            <person name="Buchanan P."/>
            <person name="Buyck B."/>
            <person name="Bense V."/>
            <person name="Catcheside P."/>
            <person name="Chovatia M."/>
            <person name="Cooper J."/>
            <person name="Damon W."/>
            <person name="Desjardin D."/>
            <person name="Finy P."/>
            <person name="Geml J."/>
            <person name="Haridas S."/>
            <person name="Hughes K."/>
            <person name="Justo A."/>
            <person name="Karasinski D."/>
            <person name="Kautmanova I."/>
            <person name="Kiss B."/>
            <person name="Kocsube S."/>
            <person name="Kotiranta H."/>
            <person name="LaButti K.M."/>
            <person name="Lechner B.E."/>
            <person name="Liimatainen K."/>
            <person name="Lipzen A."/>
            <person name="Lukacs Z."/>
            <person name="Mihaltcheva S."/>
            <person name="Morgado L.N."/>
            <person name="Niskanen T."/>
            <person name="Noordeloos M.E."/>
            <person name="Ohm R.A."/>
            <person name="Ortiz-Santana B."/>
            <person name="Ovrebo C."/>
            <person name="Racz N."/>
            <person name="Riley R."/>
            <person name="Savchenko A."/>
            <person name="Shiryaev A."/>
            <person name="Soop K."/>
            <person name="Spirin V."/>
            <person name="Szebenyi C."/>
            <person name="Tomsovsky M."/>
            <person name="Tulloss R.E."/>
            <person name="Uehling J."/>
            <person name="Grigoriev I.V."/>
            <person name="Vagvolgyi C."/>
            <person name="Papp T."/>
            <person name="Martin F.M."/>
            <person name="Miettinen O."/>
            <person name="Hibbett D.S."/>
            <person name="Nagy L.G."/>
        </authorList>
    </citation>
    <scope>NUCLEOTIDE SEQUENCE [LARGE SCALE GENOMIC DNA]</scope>
    <source>
        <strain evidence="4 5">FP101781</strain>
    </source>
</reference>
<keyword evidence="2" id="KW-0812">Transmembrane</keyword>
<evidence type="ECO:0000313" key="4">
    <source>
        <dbReference type="EMBL" id="TEB27258.1"/>
    </source>
</evidence>
<feature type="transmembrane region" description="Helical" evidence="2">
    <location>
        <begin position="171"/>
        <end position="194"/>
    </location>
</feature>
<dbReference type="EMBL" id="QPFP01000041">
    <property type="protein sequence ID" value="TEB27258.1"/>
    <property type="molecule type" value="Genomic_DNA"/>
</dbReference>
<organism evidence="4 5">
    <name type="scientific">Coprinellus micaceus</name>
    <name type="common">Glistening ink-cap mushroom</name>
    <name type="synonym">Coprinus micaceus</name>
    <dbReference type="NCBI Taxonomy" id="71717"/>
    <lineage>
        <taxon>Eukaryota</taxon>
        <taxon>Fungi</taxon>
        <taxon>Dikarya</taxon>
        <taxon>Basidiomycota</taxon>
        <taxon>Agaricomycotina</taxon>
        <taxon>Agaricomycetes</taxon>
        <taxon>Agaricomycetidae</taxon>
        <taxon>Agaricales</taxon>
        <taxon>Agaricineae</taxon>
        <taxon>Psathyrellaceae</taxon>
        <taxon>Coprinellus</taxon>
    </lineage>
</organism>
<feature type="transmembrane region" description="Helical" evidence="2">
    <location>
        <begin position="90"/>
        <end position="117"/>
    </location>
</feature>
<feature type="domain" description="DUF6534" evidence="3">
    <location>
        <begin position="179"/>
        <end position="266"/>
    </location>
</feature>
<keyword evidence="2" id="KW-1133">Transmembrane helix</keyword>
<dbReference type="OrthoDB" id="3053610at2759"/>
<evidence type="ECO:0000256" key="1">
    <source>
        <dbReference type="SAM" id="MobiDB-lite"/>
    </source>
</evidence>
<evidence type="ECO:0000259" key="3">
    <source>
        <dbReference type="Pfam" id="PF20152"/>
    </source>
</evidence>
<dbReference type="Pfam" id="PF20152">
    <property type="entry name" value="DUF6534"/>
    <property type="match status" value="1"/>
</dbReference>
<sequence>MGLKRFPLTYAGMQGSQLVAALINCIFYGVALVVTGQYARRHARKDPLFVKVMIGMMIILATLQTIFINHQLYLDVITNHTETRGLEAPIHFSLGAKFICVYLITFIAQFFFVTRIWTLTKNLARTARFTLIPIIGCALLQVGSGSAIVHYESTSATIAELATHAKWNRTLTAIQGASTAACDIAITATLCYLYQAHRSVSSKVNSAIDRLIIYAVNRAAATSLSATLAVFFYFFINGTYYFVIPTYMTGQLYVISAVSVLTSRESLRGVNDPIANDDSERGSVTKFDSASGSEKHV</sequence>
<feature type="compositionally biased region" description="Polar residues" evidence="1">
    <location>
        <begin position="286"/>
        <end position="297"/>
    </location>
</feature>
<keyword evidence="5" id="KW-1185">Reference proteome</keyword>
<accession>A0A4Y7T036</accession>
<dbReference type="InterPro" id="IPR045339">
    <property type="entry name" value="DUF6534"/>
</dbReference>
<dbReference type="PANTHER" id="PTHR40465:SF1">
    <property type="entry name" value="DUF6534 DOMAIN-CONTAINING PROTEIN"/>
    <property type="match status" value="1"/>
</dbReference>
<feature type="transmembrane region" description="Helical" evidence="2">
    <location>
        <begin position="48"/>
        <end position="70"/>
    </location>
</feature>
<feature type="transmembrane region" description="Helical" evidence="2">
    <location>
        <begin position="15"/>
        <end position="36"/>
    </location>
</feature>
<name>A0A4Y7T036_COPMI</name>
<feature type="transmembrane region" description="Helical" evidence="2">
    <location>
        <begin position="215"/>
        <end position="236"/>
    </location>
</feature>